<gene>
    <name evidence="2" type="ORF">CHRY9390_01167</name>
</gene>
<dbReference type="EMBL" id="CAJIMS010000001">
    <property type="protein sequence ID" value="CAD7804044.1"/>
    <property type="molecule type" value="Genomic_DNA"/>
</dbReference>
<dbReference type="InterPro" id="IPR052514">
    <property type="entry name" value="SAM-dependent_MTase"/>
</dbReference>
<protein>
    <recommendedName>
        <fullName evidence="1">Methyltransferase FkbM domain-containing protein</fullName>
    </recommendedName>
</protein>
<dbReference type="InterPro" id="IPR029063">
    <property type="entry name" value="SAM-dependent_MTases_sf"/>
</dbReference>
<dbReference type="RefSeq" id="WP_162087596.1">
    <property type="nucleotide sequence ID" value="NZ_CAJIMS010000001.1"/>
</dbReference>
<dbReference type="PANTHER" id="PTHR34203:SF15">
    <property type="entry name" value="SLL1173 PROTEIN"/>
    <property type="match status" value="1"/>
</dbReference>
<dbReference type="SUPFAM" id="SSF53335">
    <property type="entry name" value="S-adenosyl-L-methionine-dependent methyltransferases"/>
    <property type="match status" value="1"/>
</dbReference>
<dbReference type="Proteomes" id="UP000662618">
    <property type="component" value="Unassembled WGS sequence"/>
</dbReference>
<accession>A0A9N8MEU5</accession>
<evidence type="ECO:0000313" key="3">
    <source>
        <dbReference type="Proteomes" id="UP000662618"/>
    </source>
</evidence>
<dbReference type="InterPro" id="IPR006342">
    <property type="entry name" value="FkbM_mtfrase"/>
</dbReference>
<dbReference type="NCBIfam" id="TIGR01444">
    <property type="entry name" value="fkbM_fam"/>
    <property type="match status" value="1"/>
</dbReference>
<name>A0A9N8MEU5_9FLAO</name>
<evidence type="ECO:0000313" key="2">
    <source>
        <dbReference type="EMBL" id="CAD7804044.1"/>
    </source>
</evidence>
<comment type="caution">
    <text evidence="2">The sequence shown here is derived from an EMBL/GenBank/DDBJ whole genome shotgun (WGS) entry which is preliminary data.</text>
</comment>
<dbReference type="PANTHER" id="PTHR34203">
    <property type="entry name" value="METHYLTRANSFERASE, FKBM FAMILY PROTEIN"/>
    <property type="match status" value="1"/>
</dbReference>
<evidence type="ECO:0000259" key="1">
    <source>
        <dbReference type="Pfam" id="PF05050"/>
    </source>
</evidence>
<dbReference type="Gene3D" id="3.40.50.150">
    <property type="entry name" value="Vaccinia Virus protein VP39"/>
    <property type="match status" value="1"/>
</dbReference>
<feature type="domain" description="Methyltransferase FkbM" evidence="1">
    <location>
        <begin position="85"/>
        <end position="219"/>
    </location>
</feature>
<organism evidence="2 3">
    <name type="scientific">Chryseobacterium aquaeductus</name>
    <dbReference type="NCBI Taxonomy" id="2675056"/>
    <lineage>
        <taxon>Bacteria</taxon>
        <taxon>Pseudomonadati</taxon>
        <taxon>Bacteroidota</taxon>
        <taxon>Flavobacteriia</taxon>
        <taxon>Flavobacteriales</taxon>
        <taxon>Weeksellaceae</taxon>
        <taxon>Chryseobacterium group</taxon>
        <taxon>Chryseobacterium</taxon>
    </lineage>
</organism>
<dbReference type="Pfam" id="PF05050">
    <property type="entry name" value="Methyltransf_21"/>
    <property type="match status" value="1"/>
</dbReference>
<proteinExistence type="predicted"/>
<keyword evidence="3" id="KW-1185">Reference proteome</keyword>
<reference evidence="2" key="1">
    <citation type="submission" date="2020-12" db="EMBL/GenBank/DDBJ databases">
        <authorList>
            <person name="Rodrigo-Torres L."/>
            <person name="Arahal R. D."/>
            <person name="Lucena T."/>
        </authorList>
    </citation>
    <scope>NUCLEOTIDE SEQUENCE</scope>
    <source>
        <strain evidence="2">CECT 9390</strain>
    </source>
</reference>
<dbReference type="AlphaFoldDB" id="A0A9N8MEU5"/>
<sequence>MNTIEKLKNIIFKEGIYNYVRRKMNISYLDSKTTYKIKYRGNITKIVLNRAFGYVDMKIFTDGIYEKEIVDDIVNHLSIDKIMLDIGSNIGQHSLLSSRYCKQIYAFEPMPTVFNQFNESIRKNNIKNIETFNIGIGDKKEDKEFYFIKNHAGASSFIDRKNSNTEKILLKIDTLKNILGNTKFDVVKIDVEGFEAVVILGNKEIILKNRPVIFLEFDRPSIENCLSYSSNQLFEFFIENKFVIYSRKLSKDINFVDFQDIHQDNWIIKPL</sequence>